<evidence type="ECO:0000313" key="2">
    <source>
        <dbReference type="Proteomes" id="UP000321830"/>
    </source>
</evidence>
<protein>
    <submittedName>
        <fullName evidence="1">Uncharacterized protein</fullName>
    </submittedName>
</protein>
<dbReference type="AlphaFoldDB" id="A0A511J0X9"/>
<dbReference type="Proteomes" id="UP000321830">
    <property type="component" value="Unassembled WGS sequence"/>
</dbReference>
<gene>
    <name evidence="1" type="ORF">EVI01_09950</name>
</gene>
<comment type="caution">
    <text evidence="1">The sequence shown here is derived from an EMBL/GenBank/DDBJ whole genome shotgun (WGS) entry which is preliminary data.</text>
</comment>
<dbReference type="EMBL" id="BJWF01000008">
    <property type="protein sequence ID" value="GEL91658.1"/>
    <property type="molecule type" value="Genomic_DNA"/>
</dbReference>
<reference evidence="1 2" key="1">
    <citation type="submission" date="2019-07" db="EMBL/GenBank/DDBJ databases">
        <title>Whole genome shotgun sequence of Enterococcus villorum NBRC 100699.</title>
        <authorList>
            <person name="Hosoyama A."/>
            <person name="Uohara A."/>
            <person name="Ohji S."/>
            <person name="Ichikawa N."/>
        </authorList>
    </citation>
    <scope>NUCLEOTIDE SEQUENCE [LARGE SCALE GENOMIC DNA]</scope>
    <source>
        <strain evidence="1 2">NBRC 100699</strain>
    </source>
</reference>
<evidence type="ECO:0000313" key="1">
    <source>
        <dbReference type="EMBL" id="GEL91658.1"/>
    </source>
</evidence>
<accession>A0A511J0X9</accession>
<name>A0A511J0X9_9ENTE</name>
<sequence>MKFSKKKHFLYIYLKKCILNTVKCIYCLFKNNYFRVIINKMKKDKAKVTITFALSIKFV</sequence>
<proteinExistence type="predicted"/>
<organism evidence="1 2">
    <name type="scientific">Enterococcus villorum</name>
    <dbReference type="NCBI Taxonomy" id="112904"/>
    <lineage>
        <taxon>Bacteria</taxon>
        <taxon>Bacillati</taxon>
        <taxon>Bacillota</taxon>
        <taxon>Bacilli</taxon>
        <taxon>Lactobacillales</taxon>
        <taxon>Enterococcaceae</taxon>
        <taxon>Enterococcus</taxon>
    </lineage>
</organism>